<gene>
    <name evidence="2" type="ORF">HHK36_018958</name>
</gene>
<dbReference type="OMA" id="PCHLENN"/>
<comment type="caution">
    <text evidence="2">The sequence shown here is derived from an EMBL/GenBank/DDBJ whole genome shotgun (WGS) entry which is preliminary data.</text>
</comment>
<proteinExistence type="predicted"/>
<dbReference type="GO" id="GO:0005524">
    <property type="term" value="F:ATP binding"/>
    <property type="evidence" value="ECO:0007669"/>
    <property type="project" value="UniProtKB-UniRule"/>
</dbReference>
<protein>
    <recommendedName>
        <fullName evidence="4">Protein kinase domain-containing protein</fullName>
    </recommendedName>
</protein>
<sequence>MGPLLNAFEMSKYMKKNDASVDGAVIANLVSHYLSADWAREGGDPCLLVPCHLENNQLTGELPSSLVDLHNLKKLCLQNNMLSGTIPWGLLNKKLVLKWVSSSPLVQRNQPAQRLVSSLPDAGTESIYCFTLSEIEDATRKFEKEIGSGGFGVVYYGEMKDGKEIAVKVLTRPLTHERSISWINRLEIAEDAAKGIEYLHTGCAPKTIHRDLKSSSILLDKHMRAKYYISQQLTEKSDVYGFGVILLELISGQEAISNETFGSDCRYIVQWAKLHIESGDIQGITDPSLRNEYDIQSVWKIAKKAFMCTQPRGSSCS</sequence>
<keyword evidence="1" id="KW-0067">ATP-binding</keyword>
<dbReference type="AlphaFoldDB" id="A0A834YT29"/>
<accession>A0A834YT29</accession>
<dbReference type="Gene3D" id="3.80.10.10">
    <property type="entry name" value="Ribonuclease Inhibitor"/>
    <property type="match status" value="1"/>
</dbReference>
<dbReference type="OrthoDB" id="1111193at2759"/>
<dbReference type="InterPro" id="IPR011009">
    <property type="entry name" value="Kinase-like_dom_sf"/>
</dbReference>
<reference evidence="2 3" key="1">
    <citation type="submission" date="2020-04" db="EMBL/GenBank/DDBJ databases">
        <title>Plant Genome Project.</title>
        <authorList>
            <person name="Zhang R.-G."/>
        </authorList>
    </citation>
    <scope>NUCLEOTIDE SEQUENCE [LARGE SCALE GENOMIC DNA]</scope>
    <source>
        <strain evidence="2">YNK0</strain>
        <tissue evidence="2">Leaf</tissue>
    </source>
</reference>
<dbReference type="PANTHER" id="PTHR45631">
    <property type="entry name" value="OS07G0107800 PROTEIN-RELATED"/>
    <property type="match status" value="1"/>
</dbReference>
<feature type="binding site" evidence="1">
    <location>
        <position position="168"/>
    </location>
    <ligand>
        <name>ATP</name>
        <dbReference type="ChEBI" id="CHEBI:30616"/>
    </ligand>
</feature>
<evidence type="ECO:0000313" key="2">
    <source>
        <dbReference type="EMBL" id="KAF8395019.1"/>
    </source>
</evidence>
<dbReference type="PANTHER" id="PTHR45631:SF68">
    <property type="entry name" value="REPEAT FAMILY PROTEIN, PUTATIVE, EXPRESSED-RELATED"/>
    <property type="match status" value="1"/>
</dbReference>
<evidence type="ECO:0008006" key="4">
    <source>
        <dbReference type="Google" id="ProtNLM"/>
    </source>
</evidence>
<name>A0A834YT29_TETSI</name>
<dbReference type="Gene3D" id="1.10.510.10">
    <property type="entry name" value="Transferase(Phosphotransferase) domain 1"/>
    <property type="match status" value="3"/>
</dbReference>
<organism evidence="2 3">
    <name type="scientific">Tetracentron sinense</name>
    <name type="common">Spur-leaf</name>
    <dbReference type="NCBI Taxonomy" id="13715"/>
    <lineage>
        <taxon>Eukaryota</taxon>
        <taxon>Viridiplantae</taxon>
        <taxon>Streptophyta</taxon>
        <taxon>Embryophyta</taxon>
        <taxon>Tracheophyta</taxon>
        <taxon>Spermatophyta</taxon>
        <taxon>Magnoliopsida</taxon>
        <taxon>Trochodendrales</taxon>
        <taxon>Trochodendraceae</taxon>
        <taxon>Tetracentron</taxon>
    </lineage>
</organism>
<keyword evidence="1" id="KW-0547">Nucleotide-binding</keyword>
<dbReference type="SUPFAM" id="SSF56112">
    <property type="entry name" value="Protein kinase-like (PK-like)"/>
    <property type="match status" value="1"/>
</dbReference>
<evidence type="ECO:0000256" key="1">
    <source>
        <dbReference type="PROSITE-ProRule" id="PRU10141"/>
    </source>
</evidence>
<dbReference type="Proteomes" id="UP000655225">
    <property type="component" value="Unassembled WGS sequence"/>
</dbReference>
<dbReference type="SUPFAM" id="SSF52058">
    <property type="entry name" value="L domain-like"/>
    <property type="match status" value="1"/>
</dbReference>
<evidence type="ECO:0000313" key="3">
    <source>
        <dbReference type="Proteomes" id="UP000655225"/>
    </source>
</evidence>
<dbReference type="InterPro" id="IPR032675">
    <property type="entry name" value="LRR_dom_sf"/>
</dbReference>
<dbReference type="PROSITE" id="PS00107">
    <property type="entry name" value="PROTEIN_KINASE_ATP"/>
    <property type="match status" value="1"/>
</dbReference>
<keyword evidence="3" id="KW-1185">Reference proteome</keyword>
<dbReference type="EMBL" id="JABCRI010000013">
    <property type="protein sequence ID" value="KAF8395019.1"/>
    <property type="molecule type" value="Genomic_DNA"/>
</dbReference>
<dbReference type="InterPro" id="IPR017441">
    <property type="entry name" value="Protein_kinase_ATP_BS"/>
</dbReference>